<keyword evidence="4 10" id="KW-0812">Transmembrane</keyword>
<dbReference type="PROSITE" id="PS01188">
    <property type="entry name" value="ELO"/>
    <property type="match status" value="1"/>
</dbReference>
<dbReference type="PhylomeDB" id="A0A0G4EHF6"/>
<comment type="similarity">
    <text evidence="10">Belongs to the ELO family.</text>
</comment>
<dbReference type="Proteomes" id="UP000041254">
    <property type="component" value="Unassembled WGS sequence"/>
</dbReference>
<keyword evidence="3 10" id="KW-0808">Transferase</keyword>
<dbReference type="Pfam" id="PF01151">
    <property type="entry name" value="ELO"/>
    <property type="match status" value="1"/>
</dbReference>
<dbReference type="InParanoid" id="A0A0G4EHF6"/>
<comment type="catalytic activity">
    <reaction evidence="10">
        <text>an acyl-CoA + malonyl-CoA + H(+) = a 3-oxoacyl-CoA + CO2 + CoA</text>
        <dbReference type="Rhea" id="RHEA:50252"/>
        <dbReference type="ChEBI" id="CHEBI:15378"/>
        <dbReference type="ChEBI" id="CHEBI:16526"/>
        <dbReference type="ChEBI" id="CHEBI:57287"/>
        <dbReference type="ChEBI" id="CHEBI:57384"/>
        <dbReference type="ChEBI" id="CHEBI:58342"/>
        <dbReference type="ChEBI" id="CHEBI:90726"/>
    </reaction>
    <physiologicalReaction direction="left-to-right" evidence="10">
        <dbReference type="Rhea" id="RHEA:50253"/>
    </physiologicalReaction>
</comment>
<name>A0A0G4EHF6_VITBC</name>
<evidence type="ECO:0000256" key="2">
    <source>
        <dbReference type="ARBA" id="ARBA00022516"/>
    </source>
</evidence>
<keyword evidence="8 10" id="KW-0472">Membrane</keyword>
<proteinExistence type="inferred from homology"/>
<dbReference type="EC" id="2.3.1.-" evidence="10"/>
<dbReference type="EMBL" id="CDMY01000227">
    <property type="protein sequence ID" value="CEL95413.1"/>
    <property type="molecule type" value="Genomic_DNA"/>
</dbReference>
<keyword evidence="9 10" id="KW-0275">Fatty acid biosynthesis</keyword>
<dbReference type="GO" id="GO:0034626">
    <property type="term" value="P:fatty acid elongation, polyunsaturated fatty acid"/>
    <property type="evidence" value="ECO:0007669"/>
    <property type="project" value="TreeGrafter"/>
</dbReference>
<protein>
    <recommendedName>
        <fullName evidence="10">Elongation of fatty acids protein</fullName>
        <ecNumber evidence="10">2.3.1.-</ecNumber>
    </recommendedName>
</protein>
<dbReference type="InterPro" id="IPR002076">
    <property type="entry name" value="ELO_fam"/>
</dbReference>
<evidence type="ECO:0000256" key="7">
    <source>
        <dbReference type="ARBA" id="ARBA00023098"/>
    </source>
</evidence>
<comment type="subcellular location">
    <subcellularLocation>
        <location evidence="1">Membrane</location>
        <topology evidence="1">Multi-pass membrane protein</topology>
    </subcellularLocation>
</comment>
<evidence type="ECO:0000313" key="11">
    <source>
        <dbReference type="EMBL" id="CEL95413.1"/>
    </source>
</evidence>
<evidence type="ECO:0000256" key="3">
    <source>
        <dbReference type="ARBA" id="ARBA00022679"/>
    </source>
</evidence>
<dbReference type="OrthoDB" id="434092at2759"/>
<dbReference type="GO" id="GO:0034625">
    <property type="term" value="P:fatty acid elongation, monounsaturated fatty acid"/>
    <property type="evidence" value="ECO:0007669"/>
    <property type="project" value="TreeGrafter"/>
</dbReference>
<dbReference type="GO" id="GO:0005789">
    <property type="term" value="C:endoplasmic reticulum membrane"/>
    <property type="evidence" value="ECO:0007669"/>
    <property type="project" value="TreeGrafter"/>
</dbReference>
<evidence type="ECO:0000256" key="1">
    <source>
        <dbReference type="ARBA" id="ARBA00004141"/>
    </source>
</evidence>
<feature type="transmembrane region" description="Helical" evidence="10">
    <location>
        <begin position="207"/>
        <end position="226"/>
    </location>
</feature>
<evidence type="ECO:0000256" key="10">
    <source>
        <dbReference type="RuleBase" id="RU361115"/>
    </source>
</evidence>
<dbReference type="AlphaFoldDB" id="A0A0G4EHF6"/>
<dbReference type="OMA" id="NVWYYAL"/>
<dbReference type="InterPro" id="IPR030457">
    <property type="entry name" value="ELO_CS"/>
</dbReference>
<dbReference type="STRING" id="1169540.A0A0G4EHF6"/>
<feature type="transmembrane region" description="Helical" evidence="10">
    <location>
        <begin position="247"/>
        <end position="266"/>
    </location>
</feature>
<dbReference type="GO" id="GO:0019367">
    <property type="term" value="P:fatty acid elongation, saturated fatty acid"/>
    <property type="evidence" value="ECO:0007669"/>
    <property type="project" value="TreeGrafter"/>
</dbReference>
<keyword evidence="12" id="KW-1185">Reference proteome</keyword>
<gene>
    <name evidence="11" type="ORF">Vbra_11843</name>
</gene>
<dbReference type="GO" id="GO:0042761">
    <property type="term" value="P:very long-chain fatty acid biosynthetic process"/>
    <property type="evidence" value="ECO:0007669"/>
    <property type="project" value="TreeGrafter"/>
</dbReference>
<sequence length="306" mass="35394">MEASSRWYEAYEESTDWLTHQTVTLFHPQLVHISPRPTETWPLVPLRHAFLIALAYIAWAVFGVLLKVSRRRHGDKGAGESEEKDGEYAATGGDGLGRKFAREPLLLLQAVYDVVQVGLCSVMLFQTIDVCWREGYKFYQNPFRTHGAGLAPVLWLFYVSKVVDFFDTVFIVVRGKWRQLSFIHVYHHLMTFVVYWISVQTAYDSDIYLTIAANSFVHVVMYFYYLMRTLDVPVPRVIKKNITNLQILQFIMMEVQGFSMLVFGTPFPIRVCLLYCSYVGTLLVLFVDFAVRTYGPRKPKKIDKAE</sequence>
<dbReference type="PANTHER" id="PTHR11157:SF140">
    <property type="entry name" value="ELONGATION OF FATTY ACIDS PROTEIN"/>
    <property type="match status" value="1"/>
</dbReference>
<feature type="transmembrane region" description="Helical" evidence="10">
    <location>
        <begin position="185"/>
        <end position="201"/>
    </location>
</feature>
<evidence type="ECO:0000256" key="8">
    <source>
        <dbReference type="ARBA" id="ARBA00023136"/>
    </source>
</evidence>
<evidence type="ECO:0000313" key="12">
    <source>
        <dbReference type="Proteomes" id="UP000041254"/>
    </source>
</evidence>
<dbReference type="GO" id="GO:0009922">
    <property type="term" value="F:fatty acid elongase activity"/>
    <property type="evidence" value="ECO:0007669"/>
    <property type="project" value="InterPro"/>
</dbReference>
<accession>A0A0G4EHF6</accession>
<dbReference type="FunCoup" id="A0A0G4EHF6">
    <property type="interactions" value="30"/>
</dbReference>
<dbReference type="GO" id="GO:0030148">
    <property type="term" value="P:sphingolipid biosynthetic process"/>
    <property type="evidence" value="ECO:0007669"/>
    <property type="project" value="TreeGrafter"/>
</dbReference>
<dbReference type="VEuPathDB" id="CryptoDB:Vbra_11843"/>
<feature type="transmembrane region" description="Helical" evidence="10">
    <location>
        <begin position="105"/>
        <end position="128"/>
    </location>
</feature>
<keyword evidence="5 10" id="KW-0276">Fatty acid metabolism</keyword>
<keyword evidence="2 10" id="KW-0444">Lipid biosynthesis</keyword>
<evidence type="ECO:0000256" key="6">
    <source>
        <dbReference type="ARBA" id="ARBA00022989"/>
    </source>
</evidence>
<feature type="transmembrane region" description="Helical" evidence="10">
    <location>
        <begin position="272"/>
        <end position="291"/>
    </location>
</feature>
<feature type="transmembrane region" description="Helical" evidence="10">
    <location>
        <begin position="148"/>
        <end position="173"/>
    </location>
</feature>
<dbReference type="PANTHER" id="PTHR11157">
    <property type="entry name" value="FATTY ACID ACYL TRANSFERASE-RELATED"/>
    <property type="match status" value="1"/>
</dbReference>
<evidence type="ECO:0000256" key="5">
    <source>
        <dbReference type="ARBA" id="ARBA00022832"/>
    </source>
</evidence>
<evidence type="ECO:0000256" key="9">
    <source>
        <dbReference type="ARBA" id="ARBA00023160"/>
    </source>
</evidence>
<feature type="transmembrane region" description="Helical" evidence="10">
    <location>
        <begin position="46"/>
        <end position="66"/>
    </location>
</feature>
<keyword evidence="7 10" id="KW-0443">Lipid metabolism</keyword>
<evidence type="ECO:0000256" key="4">
    <source>
        <dbReference type="ARBA" id="ARBA00022692"/>
    </source>
</evidence>
<organism evidence="11 12">
    <name type="scientific">Vitrella brassicaformis (strain CCMP3155)</name>
    <dbReference type="NCBI Taxonomy" id="1169540"/>
    <lineage>
        <taxon>Eukaryota</taxon>
        <taxon>Sar</taxon>
        <taxon>Alveolata</taxon>
        <taxon>Colpodellida</taxon>
        <taxon>Vitrellaceae</taxon>
        <taxon>Vitrella</taxon>
    </lineage>
</organism>
<reference evidence="11 12" key="1">
    <citation type="submission" date="2014-11" db="EMBL/GenBank/DDBJ databases">
        <authorList>
            <person name="Zhu J."/>
            <person name="Qi W."/>
            <person name="Song R."/>
        </authorList>
    </citation>
    <scope>NUCLEOTIDE SEQUENCE [LARGE SCALE GENOMIC DNA]</scope>
</reference>
<keyword evidence="6 10" id="KW-1133">Transmembrane helix</keyword>